<proteinExistence type="predicted"/>
<dbReference type="SUPFAM" id="SSF46785">
    <property type="entry name" value="Winged helix' DNA-binding domain"/>
    <property type="match status" value="1"/>
</dbReference>
<dbReference type="InterPro" id="IPR036388">
    <property type="entry name" value="WH-like_DNA-bd_sf"/>
</dbReference>
<feature type="domain" description="Cyclic nucleotide-binding" evidence="4">
    <location>
        <begin position="21"/>
        <end position="127"/>
    </location>
</feature>
<dbReference type="AlphaFoldDB" id="A0A2T4J5K0"/>
<dbReference type="PANTHER" id="PTHR24567:SF74">
    <property type="entry name" value="HTH-TYPE TRANSCRIPTIONAL REGULATOR ARCR"/>
    <property type="match status" value="1"/>
</dbReference>
<evidence type="ECO:0000256" key="2">
    <source>
        <dbReference type="ARBA" id="ARBA00023125"/>
    </source>
</evidence>
<evidence type="ECO:0000259" key="4">
    <source>
        <dbReference type="PROSITE" id="PS50042"/>
    </source>
</evidence>
<dbReference type="CDD" id="cd00038">
    <property type="entry name" value="CAP_ED"/>
    <property type="match status" value="1"/>
</dbReference>
<dbReference type="GO" id="GO:0003677">
    <property type="term" value="F:DNA binding"/>
    <property type="evidence" value="ECO:0007669"/>
    <property type="project" value="UniProtKB-KW"/>
</dbReference>
<dbReference type="InterPro" id="IPR012318">
    <property type="entry name" value="HTH_CRP"/>
</dbReference>
<protein>
    <submittedName>
        <fullName evidence="6">Crp/Fnr family transcriptional regulator</fullName>
    </submittedName>
</protein>
<dbReference type="SMART" id="SM00419">
    <property type="entry name" value="HTH_CRP"/>
    <property type="match status" value="1"/>
</dbReference>
<organism evidence="6 7">
    <name type="scientific">Fuscovulum blasticum DSM 2131</name>
    <dbReference type="NCBI Taxonomy" id="1188250"/>
    <lineage>
        <taxon>Bacteria</taxon>
        <taxon>Pseudomonadati</taxon>
        <taxon>Pseudomonadota</taxon>
        <taxon>Alphaproteobacteria</taxon>
        <taxon>Rhodobacterales</taxon>
        <taxon>Paracoccaceae</taxon>
        <taxon>Pseudogemmobacter</taxon>
    </lineage>
</organism>
<dbReference type="RefSeq" id="WP_107674385.1">
    <property type="nucleotide sequence ID" value="NZ_PZKE01000018.1"/>
</dbReference>
<dbReference type="PROSITE" id="PS50042">
    <property type="entry name" value="CNMP_BINDING_3"/>
    <property type="match status" value="1"/>
</dbReference>
<gene>
    <name evidence="6" type="ORF">C5F44_15140</name>
</gene>
<dbReference type="InterPro" id="IPR014710">
    <property type="entry name" value="RmlC-like_jellyroll"/>
</dbReference>
<accession>A0A2T4J5K0</accession>
<dbReference type="InterPro" id="IPR018490">
    <property type="entry name" value="cNMP-bd_dom_sf"/>
</dbReference>
<keyword evidence="1" id="KW-0805">Transcription regulation</keyword>
<evidence type="ECO:0000313" key="7">
    <source>
        <dbReference type="Proteomes" id="UP000241362"/>
    </source>
</evidence>
<evidence type="ECO:0000256" key="3">
    <source>
        <dbReference type="ARBA" id="ARBA00023163"/>
    </source>
</evidence>
<keyword evidence="2" id="KW-0238">DNA-binding</keyword>
<keyword evidence="7" id="KW-1185">Reference proteome</keyword>
<keyword evidence="3" id="KW-0804">Transcription</keyword>
<dbReference type="Pfam" id="PF00027">
    <property type="entry name" value="cNMP_binding"/>
    <property type="match status" value="1"/>
</dbReference>
<reference evidence="6 7" key="1">
    <citation type="submission" date="2018-03" db="EMBL/GenBank/DDBJ databases">
        <title>Rhodobacter blasticus.</title>
        <authorList>
            <person name="Meyer T.E."/>
            <person name="Miller S."/>
            <person name="Lodha T."/>
            <person name="Gandham S."/>
            <person name="Chintalapati S."/>
            <person name="Chintalapati V.R."/>
        </authorList>
    </citation>
    <scope>NUCLEOTIDE SEQUENCE [LARGE SCALE GENOMIC DNA]</scope>
    <source>
        <strain evidence="6 7">DSM 2131</strain>
    </source>
</reference>
<dbReference type="PROSITE" id="PS51063">
    <property type="entry name" value="HTH_CRP_2"/>
    <property type="match status" value="1"/>
</dbReference>
<dbReference type="Gene3D" id="2.60.120.10">
    <property type="entry name" value="Jelly Rolls"/>
    <property type="match status" value="1"/>
</dbReference>
<dbReference type="Pfam" id="PF13545">
    <property type="entry name" value="HTH_Crp_2"/>
    <property type="match status" value="1"/>
</dbReference>
<dbReference type="PANTHER" id="PTHR24567">
    <property type="entry name" value="CRP FAMILY TRANSCRIPTIONAL REGULATORY PROTEIN"/>
    <property type="match status" value="1"/>
</dbReference>
<dbReference type="InterPro" id="IPR036390">
    <property type="entry name" value="WH_DNA-bd_sf"/>
</dbReference>
<dbReference type="SUPFAM" id="SSF51206">
    <property type="entry name" value="cAMP-binding domain-like"/>
    <property type="match status" value="1"/>
</dbReference>
<evidence type="ECO:0000259" key="5">
    <source>
        <dbReference type="PROSITE" id="PS51063"/>
    </source>
</evidence>
<dbReference type="GO" id="GO:0005829">
    <property type="term" value="C:cytosol"/>
    <property type="evidence" value="ECO:0007669"/>
    <property type="project" value="TreeGrafter"/>
</dbReference>
<dbReference type="InterPro" id="IPR000595">
    <property type="entry name" value="cNMP-bd_dom"/>
</dbReference>
<dbReference type="Gene3D" id="1.10.10.10">
    <property type="entry name" value="Winged helix-like DNA-binding domain superfamily/Winged helix DNA-binding domain"/>
    <property type="match status" value="1"/>
</dbReference>
<dbReference type="EMBL" id="PZKE01000018">
    <property type="protein sequence ID" value="PTE13147.1"/>
    <property type="molecule type" value="Genomic_DNA"/>
</dbReference>
<dbReference type="Proteomes" id="UP000241362">
    <property type="component" value="Unassembled WGS sequence"/>
</dbReference>
<name>A0A2T4J5K0_FUSBL</name>
<dbReference type="InterPro" id="IPR050397">
    <property type="entry name" value="Env_Response_Regulators"/>
</dbReference>
<evidence type="ECO:0000256" key="1">
    <source>
        <dbReference type="ARBA" id="ARBA00023015"/>
    </source>
</evidence>
<dbReference type="GO" id="GO:0003700">
    <property type="term" value="F:DNA-binding transcription factor activity"/>
    <property type="evidence" value="ECO:0007669"/>
    <property type="project" value="TreeGrafter"/>
</dbReference>
<feature type="domain" description="HTH crp-type" evidence="5">
    <location>
        <begin position="141"/>
        <end position="204"/>
    </location>
</feature>
<evidence type="ECO:0000313" key="6">
    <source>
        <dbReference type="EMBL" id="PTE13147.1"/>
    </source>
</evidence>
<comment type="caution">
    <text evidence="6">The sequence shown here is derived from an EMBL/GenBank/DDBJ whole genome shotgun (WGS) entry which is preliminary data.</text>
</comment>
<sequence>MSWVSDIGALSASAQRELAHLHEMPLPKGAVLFRPGDRPQGFLIVLSGRVEVFLTGASGREILLYAVGPGQSCVQTTLGLTGGENYSGEALVAEDSRAVMIPAALFERLMDQEPGFRRFVLRAFGRRMADVTHLLERVAFGRIEARLAAALLELAQGNVVAATQAELAARIGSAREVVSRRLEAFQRQGWVETDRGQVRLTDALALRGVAATV</sequence>